<name>A0A0F9STI6_9ZZZZ</name>
<protein>
    <submittedName>
        <fullName evidence="1">Uncharacterized protein</fullName>
    </submittedName>
</protein>
<accession>A0A0F9STI6</accession>
<organism evidence="1">
    <name type="scientific">marine sediment metagenome</name>
    <dbReference type="NCBI Taxonomy" id="412755"/>
    <lineage>
        <taxon>unclassified sequences</taxon>
        <taxon>metagenomes</taxon>
        <taxon>ecological metagenomes</taxon>
    </lineage>
</organism>
<gene>
    <name evidence="1" type="ORF">LCGC14_0412110</name>
</gene>
<dbReference type="EMBL" id="LAZR01000365">
    <property type="protein sequence ID" value="KKN72260.1"/>
    <property type="molecule type" value="Genomic_DNA"/>
</dbReference>
<evidence type="ECO:0000313" key="1">
    <source>
        <dbReference type="EMBL" id="KKN72260.1"/>
    </source>
</evidence>
<dbReference type="AlphaFoldDB" id="A0A0F9STI6"/>
<proteinExistence type="predicted"/>
<reference evidence="1" key="1">
    <citation type="journal article" date="2015" name="Nature">
        <title>Complex archaea that bridge the gap between prokaryotes and eukaryotes.</title>
        <authorList>
            <person name="Spang A."/>
            <person name="Saw J.H."/>
            <person name="Jorgensen S.L."/>
            <person name="Zaremba-Niedzwiedzka K."/>
            <person name="Martijn J."/>
            <person name="Lind A.E."/>
            <person name="van Eijk R."/>
            <person name="Schleper C."/>
            <person name="Guy L."/>
            <person name="Ettema T.J."/>
        </authorList>
    </citation>
    <scope>NUCLEOTIDE SEQUENCE</scope>
</reference>
<sequence>MPSKIDADPFVIHTPKPGFPRIVGGRQPFLVCVETFSEGAHQETSVGYPVEMSIGGKWFMSRSWNHPKTRWTITEGTTGGSVGGAAGSRKRVLGIVDQILMKREGVVREKIADWQRRLNVSCVEDLPKLLSEEDLRKSLDGVVHDAQPGAR</sequence>
<comment type="caution">
    <text evidence="1">The sequence shown here is derived from an EMBL/GenBank/DDBJ whole genome shotgun (WGS) entry which is preliminary data.</text>
</comment>